<dbReference type="PANTHER" id="PTHR10039">
    <property type="entry name" value="AMELOGENIN"/>
    <property type="match status" value="1"/>
</dbReference>
<dbReference type="InterPro" id="IPR027417">
    <property type="entry name" value="P-loop_NTPase"/>
</dbReference>
<evidence type="ECO:0000256" key="1">
    <source>
        <dbReference type="ARBA" id="ARBA00022737"/>
    </source>
</evidence>
<dbReference type="Gene3D" id="3.40.50.300">
    <property type="entry name" value="P-loop containing nucleotide triphosphate hydrolases"/>
    <property type="match status" value="1"/>
</dbReference>
<sequence>MLLLKNPRDVHIENFVVDGRVNNVTERTGNRWLSDLNVGDPLEKLYQRVAHNAILNAAGRADEVRCYPGTRQEVIRKIENWKNRKAQLTSRIMWLSGPAGAGKTAIVQTVVEEWKKRGVAVASFFFFRGDNTRTNSEPVVATLLYQLFDLLPALKKSAADLLSDKPLMMQDSINNQFFHFIDTPIRTLMRQPSLDIRTPIVLVIDGLDECGSEHAGAQEQVLRALHNLVALKDSPFIVLVASRPEPNLIMAFNKLSFSPGSIFLNAEYRPQNDIRRFVVDKFQEIKRAHHLSHNLRRGNWPLDADIDNIVTKSSGQFIYAATVMRFLENSPESPHITLKIVQGIEPAETYSPFAQLDAMYSYVFSQAKNSAAVKKIFAFYFISTNHSKDIFGDILAAVCDIATVESLMSPLASIVRLHRNSKSAKLVFYHASLGDFLQDELRSGIHFVDVHAARVGLHVDLSPYSDLVKKWGQTFS</sequence>
<dbReference type="AlphaFoldDB" id="A0A8H5BTP1"/>
<dbReference type="OrthoDB" id="5967843at2759"/>
<dbReference type="Proteomes" id="UP000567179">
    <property type="component" value="Unassembled WGS sequence"/>
</dbReference>
<organism evidence="3 4">
    <name type="scientific">Psilocybe cf. subviscida</name>
    <dbReference type="NCBI Taxonomy" id="2480587"/>
    <lineage>
        <taxon>Eukaryota</taxon>
        <taxon>Fungi</taxon>
        <taxon>Dikarya</taxon>
        <taxon>Basidiomycota</taxon>
        <taxon>Agaricomycotina</taxon>
        <taxon>Agaricomycetes</taxon>
        <taxon>Agaricomycetidae</taxon>
        <taxon>Agaricales</taxon>
        <taxon>Agaricineae</taxon>
        <taxon>Strophariaceae</taxon>
        <taxon>Psilocybe</taxon>
    </lineage>
</organism>
<dbReference type="SUPFAM" id="SSF52540">
    <property type="entry name" value="P-loop containing nucleoside triphosphate hydrolases"/>
    <property type="match status" value="1"/>
</dbReference>
<evidence type="ECO:0000313" key="4">
    <source>
        <dbReference type="Proteomes" id="UP000567179"/>
    </source>
</evidence>
<protein>
    <recommendedName>
        <fullName evidence="2">NACHT domain-containing protein</fullName>
    </recommendedName>
</protein>
<dbReference type="InterPro" id="IPR056884">
    <property type="entry name" value="NPHP3-like_N"/>
</dbReference>
<evidence type="ECO:0000313" key="3">
    <source>
        <dbReference type="EMBL" id="KAF5328876.1"/>
    </source>
</evidence>
<dbReference type="InterPro" id="IPR007111">
    <property type="entry name" value="NACHT_NTPase"/>
</dbReference>
<comment type="caution">
    <text evidence="3">The sequence shown here is derived from an EMBL/GenBank/DDBJ whole genome shotgun (WGS) entry which is preliminary data.</text>
</comment>
<dbReference type="PROSITE" id="PS50837">
    <property type="entry name" value="NACHT"/>
    <property type="match status" value="1"/>
</dbReference>
<dbReference type="EMBL" id="JAACJJ010000003">
    <property type="protein sequence ID" value="KAF5328876.1"/>
    <property type="molecule type" value="Genomic_DNA"/>
</dbReference>
<gene>
    <name evidence="3" type="ORF">D9619_011453</name>
</gene>
<keyword evidence="4" id="KW-1185">Reference proteome</keyword>
<proteinExistence type="predicted"/>
<accession>A0A8H5BTP1</accession>
<feature type="domain" description="NACHT" evidence="2">
    <location>
        <begin position="91"/>
        <end position="244"/>
    </location>
</feature>
<name>A0A8H5BTP1_9AGAR</name>
<keyword evidence="1" id="KW-0677">Repeat</keyword>
<reference evidence="3 4" key="1">
    <citation type="journal article" date="2020" name="ISME J.">
        <title>Uncovering the hidden diversity of litter-decomposition mechanisms in mushroom-forming fungi.</title>
        <authorList>
            <person name="Floudas D."/>
            <person name="Bentzer J."/>
            <person name="Ahren D."/>
            <person name="Johansson T."/>
            <person name="Persson P."/>
            <person name="Tunlid A."/>
        </authorList>
    </citation>
    <scope>NUCLEOTIDE SEQUENCE [LARGE SCALE GENOMIC DNA]</scope>
    <source>
        <strain evidence="3 4">CBS 101986</strain>
    </source>
</reference>
<evidence type="ECO:0000259" key="2">
    <source>
        <dbReference type="PROSITE" id="PS50837"/>
    </source>
</evidence>
<dbReference type="Pfam" id="PF24883">
    <property type="entry name" value="NPHP3_N"/>
    <property type="match status" value="1"/>
</dbReference>
<dbReference type="PANTHER" id="PTHR10039:SF14">
    <property type="entry name" value="NACHT DOMAIN-CONTAINING PROTEIN"/>
    <property type="match status" value="1"/>
</dbReference>